<proteinExistence type="predicted"/>
<evidence type="ECO:0000313" key="1">
    <source>
        <dbReference type="EMBL" id="CAH3166028.1"/>
    </source>
</evidence>
<dbReference type="EMBL" id="CALNXK010000135">
    <property type="protein sequence ID" value="CAH3166028.1"/>
    <property type="molecule type" value="Genomic_DNA"/>
</dbReference>
<dbReference type="PANTHER" id="PTHR17609">
    <property type="entry name" value="HMG DOMAIN-CONTAINING PROTEIN 3"/>
    <property type="match status" value="1"/>
</dbReference>
<protein>
    <submittedName>
        <fullName evidence="1">Uncharacterized protein</fullName>
    </submittedName>
</protein>
<keyword evidence="2" id="KW-1185">Reference proteome</keyword>
<organism evidence="1 2">
    <name type="scientific">Porites lobata</name>
    <dbReference type="NCBI Taxonomy" id="104759"/>
    <lineage>
        <taxon>Eukaryota</taxon>
        <taxon>Metazoa</taxon>
        <taxon>Cnidaria</taxon>
        <taxon>Anthozoa</taxon>
        <taxon>Hexacorallia</taxon>
        <taxon>Scleractinia</taxon>
        <taxon>Fungiina</taxon>
        <taxon>Poritidae</taxon>
        <taxon>Porites</taxon>
    </lineage>
</organism>
<accession>A0ABN8QKS5</accession>
<reference evidence="1 2" key="1">
    <citation type="submission" date="2022-05" db="EMBL/GenBank/DDBJ databases">
        <authorList>
            <consortium name="Genoscope - CEA"/>
            <person name="William W."/>
        </authorList>
    </citation>
    <scope>NUCLEOTIDE SEQUENCE [LARGE SCALE GENOMIC DNA]</scope>
</reference>
<sequence>MEAFWRQVDHSMVARGLIRASNQKSNPYTVNPSYTFWAPWIRCQSRRGPVVFNSEHRKCTRISSDTTEEEDGEVEKGISEEELIEMMHFAQVMTSVVFMKVTSK</sequence>
<name>A0ABN8QKS5_9CNID</name>
<dbReference type="InterPro" id="IPR039598">
    <property type="entry name" value="HMGXB3"/>
</dbReference>
<dbReference type="PANTHER" id="PTHR17609:SF3">
    <property type="entry name" value="SAP DOMAIN-CONTAINING PROTEIN"/>
    <property type="match status" value="1"/>
</dbReference>
<comment type="caution">
    <text evidence="1">The sequence shown here is derived from an EMBL/GenBank/DDBJ whole genome shotgun (WGS) entry which is preliminary data.</text>
</comment>
<evidence type="ECO:0000313" key="2">
    <source>
        <dbReference type="Proteomes" id="UP001159405"/>
    </source>
</evidence>
<dbReference type="Proteomes" id="UP001159405">
    <property type="component" value="Unassembled WGS sequence"/>
</dbReference>
<gene>
    <name evidence="1" type="ORF">PLOB_00007442</name>
</gene>